<dbReference type="AlphaFoldDB" id="A0A0S3UGK2"/>
<evidence type="ECO:0000313" key="2">
    <source>
        <dbReference type="EMBL" id="BAU19280.1"/>
    </source>
</evidence>
<name>A0A0S3UGK2_PREIN</name>
<protein>
    <submittedName>
        <fullName evidence="1">Uncharacterized protein</fullName>
    </submittedName>
</protein>
<evidence type="ECO:0000313" key="1">
    <source>
        <dbReference type="EMBL" id="BAU16648.1"/>
    </source>
</evidence>
<dbReference type="RefSeq" id="WP_096404801.1">
    <property type="nucleotide sequence ID" value="NZ_AP014597.1"/>
</dbReference>
<sequence length="117" mass="13946">MTQQLMLNFGLGEVAHRETKIRRRAFTLPSGDATITTPQDRLAKRNRTIVARYYYWTEIKRRRFDDVMKILSDYEFFVGDRTIQNALVDQDKLLHSLLEQRPTTQKLAKQFPGFEWH</sequence>
<evidence type="ECO:0000313" key="3">
    <source>
        <dbReference type="Proteomes" id="UP000217431"/>
    </source>
</evidence>
<accession>A0A0S3UGK2</accession>
<dbReference type="Proteomes" id="UP000217431">
    <property type="component" value="Chromosome I"/>
</dbReference>
<dbReference type="EMBL" id="AP014598">
    <property type="protein sequence ID" value="BAU19280.1"/>
    <property type="molecule type" value="Genomic_DNA"/>
</dbReference>
<dbReference type="Proteomes" id="UP000217431">
    <property type="component" value="Chromosome II"/>
</dbReference>
<reference evidence="1 3" key="1">
    <citation type="journal article" date="2016" name="DNA Res.">
        <title>The complete genome sequencing of Prevotella intermedia strain OMA14 and a subsequent fine-scale, intra-species genomic comparison reveal an unusual amplification of conjugative and mobile transposons and identify a novel Prevotella-lineage-specific repeat.</title>
        <authorList>
            <person name="Naito M."/>
            <person name="Ogura Y."/>
            <person name="Itoh T."/>
            <person name="Shoji M."/>
            <person name="Okamoto M."/>
            <person name="Hayashi T."/>
            <person name="Nakayama K."/>
        </authorList>
    </citation>
    <scope>NUCLEOTIDE SEQUENCE [LARGE SCALE GENOMIC DNA]</scope>
    <source>
        <strain evidence="1 3">OMA14</strain>
    </source>
</reference>
<organism evidence="1 3">
    <name type="scientific">Prevotella intermedia</name>
    <dbReference type="NCBI Taxonomy" id="28131"/>
    <lineage>
        <taxon>Bacteria</taxon>
        <taxon>Pseudomonadati</taxon>
        <taxon>Bacteroidota</taxon>
        <taxon>Bacteroidia</taxon>
        <taxon>Bacteroidales</taxon>
        <taxon>Prevotellaceae</taxon>
        <taxon>Prevotella</taxon>
    </lineage>
</organism>
<dbReference type="EMBL" id="AP014597">
    <property type="protein sequence ID" value="BAU16648.1"/>
    <property type="molecule type" value="Genomic_DNA"/>
</dbReference>
<gene>
    <name evidence="1" type="ORF">PIOMA14_I_0139</name>
    <name evidence="2" type="ORF">PIOMA14_II_0776</name>
</gene>
<proteinExistence type="predicted"/>